<evidence type="ECO:0000313" key="3">
    <source>
        <dbReference type="Proteomes" id="UP001519273"/>
    </source>
</evidence>
<keyword evidence="3" id="KW-1185">Reference proteome</keyword>
<dbReference type="InterPro" id="IPR029021">
    <property type="entry name" value="Prot-tyrosine_phosphatase-like"/>
</dbReference>
<proteinExistence type="predicted"/>
<comment type="caution">
    <text evidence="2">The sequence shown here is derived from an EMBL/GenBank/DDBJ whole genome shotgun (WGS) entry which is preliminary data.</text>
</comment>
<dbReference type="InterPro" id="IPR000340">
    <property type="entry name" value="Dual-sp_phosphatase_cat-dom"/>
</dbReference>
<dbReference type="EMBL" id="JAGGKP010000001">
    <property type="protein sequence ID" value="MBP1935171.1"/>
    <property type="molecule type" value="Genomic_DNA"/>
</dbReference>
<organism evidence="2 3">
    <name type="scientific">Paenibacillus sediminis</name>
    <dbReference type="NCBI Taxonomy" id="664909"/>
    <lineage>
        <taxon>Bacteria</taxon>
        <taxon>Bacillati</taxon>
        <taxon>Bacillota</taxon>
        <taxon>Bacilli</taxon>
        <taxon>Bacillales</taxon>
        <taxon>Paenibacillaceae</taxon>
        <taxon>Paenibacillus</taxon>
    </lineage>
</organism>
<dbReference type="InterPro" id="IPR000387">
    <property type="entry name" value="Tyr_Pase_dom"/>
</dbReference>
<dbReference type="Gene3D" id="3.90.190.10">
    <property type="entry name" value="Protein tyrosine phosphatase superfamily"/>
    <property type="match status" value="1"/>
</dbReference>
<protein>
    <submittedName>
        <fullName evidence="2">Protein-tyrosine phosphatase</fullName>
    </submittedName>
</protein>
<dbReference type="SUPFAM" id="SSF52799">
    <property type="entry name" value="(Phosphotyrosine protein) phosphatases II"/>
    <property type="match status" value="1"/>
</dbReference>
<dbReference type="SMART" id="SM00195">
    <property type="entry name" value="DSPc"/>
    <property type="match status" value="1"/>
</dbReference>
<dbReference type="PROSITE" id="PS50056">
    <property type="entry name" value="TYR_PHOSPHATASE_2"/>
    <property type="match status" value="1"/>
</dbReference>
<evidence type="ECO:0000259" key="1">
    <source>
        <dbReference type="PROSITE" id="PS50056"/>
    </source>
</evidence>
<accession>A0ABS4GY41</accession>
<gene>
    <name evidence="2" type="ORF">J2Z20_000032</name>
</gene>
<sequence>MTKIVEIIPDRLYAGGVLDLAGWSFIRKKADVVFNVIPIPDTPPFDPAGRMFIWLPLIDKVAPSLTWTIHAVKIMNELMTSGLVMYVHDKVGINRLGFILTAYFMFNYHLERDEALTYLRQKKPNLRPNAKYMQLLAEYEAYLKSHPN</sequence>
<dbReference type="InterPro" id="IPR020422">
    <property type="entry name" value="TYR_PHOSPHATASE_DUAL_dom"/>
</dbReference>
<reference evidence="2 3" key="1">
    <citation type="submission" date="2021-03" db="EMBL/GenBank/DDBJ databases">
        <title>Genomic Encyclopedia of Type Strains, Phase IV (KMG-IV): sequencing the most valuable type-strain genomes for metagenomic binning, comparative biology and taxonomic classification.</title>
        <authorList>
            <person name="Goeker M."/>
        </authorList>
    </citation>
    <scope>NUCLEOTIDE SEQUENCE [LARGE SCALE GENOMIC DNA]</scope>
    <source>
        <strain evidence="2 3">DSM 23491</strain>
    </source>
</reference>
<dbReference type="RefSeq" id="WP_209844215.1">
    <property type="nucleotide sequence ID" value="NZ_CBCRVE010000001.1"/>
</dbReference>
<dbReference type="Proteomes" id="UP001519273">
    <property type="component" value="Unassembled WGS sequence"/>
</dbReference>
<evidence type="ECO:0000313" key="2">
    <source>
        <dbReference type="EMBL" id="MBP1935171.1"/>
    </source>
</evidence>
<name>A0ABS4GY41_9BACL</name>
<dbReference type="Pfam" id="PF00782">
    <property type="entry name" value="DSPc"/>
    <property type="match status" value="1"/>
</dbReference>
<feature type="domain" description="Tyrosine specific protein phosphatases" evidence="1">
    <location>
        <begin position="66"/>
        <end position="126"/>
    </location>
</feature>